<dbReference type="Gene3D" id="4.10.240.10">
    <property type="entry name" value="Zn(2)-C6 fungal-type DNA-binding domain"/>
    <property type="match status" value="1"/>
</dbReference>
<comment type="caution">
    <text evidence="7">The sequence shown here is derived from an EMBL/GenBank/DDBJ whole genome shotgun (WGS) entry which is preliminary data.</text>
</comment>
<dbReference type="PROSITE" id="PS00463">
    <property type="entry name" value="ZN2_CY6_FUNGAL_1"/>
    <property type="match status" value="1"/>
</dbReference>
<keyword evidence="1" id="KW-0479">Metal-binding</keyword>
<reference evidence="7" key="2">
    <citation type="submission" date="2020-05" db="EMBL/GenBank/DDBJ databases">
        <authorList>
            <person name="Kim H.-S."/>
            <person name="Proctor R.H."/>
            <person name="Brown D.W."/>
        </authorList>
    </citation>
    <scope>NUCLEOTIDE SEQUENCE</scope>
    <source>
        <strain evidence="7">NRRL 22465</strain>
    </source>
</reference>
<evidence type="ECO:0000259" key="6">
    <source>
        <dbReference type="PROSITE" id="PS50048"/>
    </source>
</evidence>
<dbReference type="SUPFAM" id="SSF57701">
    <property type="entry name" value="Zn2/Cys6 DNA-binding domain"/>
    <property type="match status" value="1"/>
</dbReference>
<proteinExistence type="predicted"/>
<organism evidence="7 8">
    <name type="scientific">Fusarium zealandicum</name>
    <dbReference type="NCBI Taxonomy" id="1053134"/>
    <lineage>
        <taxon>Eukaryota</taxon>
        <taxon>Fungi</taxon>
        <taxon>Dikarya</taxon>
        <taxon>Ascomycota</taxon>
        <taxon>Pezizomycotina</taxon>
        <taxon>Sordariomycetes</taxon>
        <taxon>Hypocreomycetidae</taxon>
        <taxon>Hypocreales</taxon>
        <taxon>Nectriaceae</taxon>
        <taxon>Fusarium</taxon>
        <taxon>Fusarium staphyleae species complex</taxon>
    </lineage>
</organism>
<dbReference type="EMBL" id="JABEYC010000213">
    <property type="protein sequence ID" value="KAF4980681.1"/>
    <property type="molecule type" value="Genomic_DNA"/>
</dbReference>
<dbReference type="CDD" id="cd00067">
    <property type="entry name" value="GAL4"/>
    <property type="match status" value="1"/>
</dbReference>
<evidence type="ECO:0000256" key="2">
    <source>
        <dbReference type="ARBA" id="ARBA00022833"/>
    </source>
</evidence>
<evidence type="ECO:0000256" key="5">
    <source>
        <dbReference type="ARBA" id="ARBA00023242"/>
    </source>
</evidence>
<dbReference type="OrthoDB" id="3945418at2759"/>
<dbReference type="PROSITE" id="PS50048">
    <property type="entry name" value="ZN2_CY6_FUNGAL_2"/>
    <property type="match status" value="1"/>
</dbReference>
<dbReference type="AlphaFoldDB" id="A0A8H4XLW0"/>
<accession>A0A8H4XLW0</accession>
<keyword evidence="8" id="KW-1185">Reference proteome</keyword>
<dbReference type="Pfam" id="PF00172">
    <property type="entry name" value="Zn_clus"/>
    <property type="match status" value="1"/>
</dbReference>
<sequence length="596" mass="66311">MAAPGLGNCPICQRPVAPALQGRKNACPFCQRCFGRVDVARRHMWTCEARDGRPLPPKARRGRKLRACDGCSQLKASCNCELPCGRCSSRNIACIYSSVCHDPSHQPTSTNRTRTETPRDDRLTLAFLLRASDPTINSMVSRVAAEPARDSEAPPALKHRSVSATDLAPVSIDPRFFLLDFSNNLMDDFGSFEDMLQGSNEAPIGLNPISASTNTFSGRVNSLVADLDILAVQKPHLKQGYNQSCLNGFFTLAHFENALTAYFRRRHYHATFVHWPTFDPEKMSLHLLLAVMLVGTLYLPYRDDASDSILTVSLLELAETYIFRELKKWNNLRATLASSKEGIEVCQAAIMITSLQGSKHDAEACRRIASKRHPVLVATLRAGGLFAMKHGPLAFQRSWAEFLNQERCIRLATWAFINDAILTLFFNQPPSITLQEMSVQFPCSNELWETGSQNEFEEQRHELQDTSYPSSFSEAVSGLLKEEWTDATAASFGQLGAHNLYMIILDRWSTVWAGVLAEIPTDERKWLGIAEYAAEVAFLSRKVLELSGTEEAGDLAYLRCIAMYDTVGFHQFVRKLADDSAQVHGKGVQGHEGGLV</sequence>
<dbReference type="GO" id="GO:0008270">
    <property type="term" value="F:zinc ion binding"/>
    <property type="evidence" value="ECO:0007669"/>
    <property type="project" value="InterPro"/>
</dbReference>
<dbReference type="Proteomes" id="UP000635477">
    <property type="component" value="Unassembled WGS sequence"/>
</dbReference>
<dbReference type="PANTHER" id="PTHR47660:SF2">
    <property type="entry name" value="TRANSCRIPTION FACTOR WITH C2H2 AND ZN(2)-CYS(6) DNA BINDING DOMAIN (EUROFUNG)"/>
    <property type="match status" value="1"/>
</dbReference>
<keyword evidence="3" id="KW-0805">Transcription regulation</keyword>
<dbReference type="InterPro" id="IPR001138">
    <property type="entry name" value="Zn2Cys6_DnaBD"/>
</dbReference>
<keyword evidence="4" id="KW-0804">Transcription</keyword>
<dbReference type="Pfam" id="PF04082">
    <property type="entry name" value="Fungal_trans"/>
    <property type="match status" value="1"/>
</dbReference>
<protein>
    <recommendedName>
        <fullName evidence="6">Zn(2)-C6 fungal-type domain-containing protein</fullName>
    </recommendedName>
</protein>
<dbReference type="GO" id="GO:0003677">
    <property type="term" value="F:DNA binding"/>
    <property type="evidence" value="ECO:0007669"/>
    <property type="project" value="InterPro"/>
</dbReference>
<dbReference type="PANTHER" id="PTHR47660">
    <property type="entry name" value="TRANSCRIPTION FACTOR WITH C2H2 AND ZN(2)-CYS(6) DNA BINDING DOMAIN (EUROFUNG)-RELATED-RELATED"/>
    <property type="match status" value="1"/>
</dbReference>
<dbReference type="GO" id="GO:0000981">
    <property type="term" value="F:DNA-binding transcription factor activity, RNA polymerase II-specific"/>
    <property type="evidence" value="ECO:0007669"/>
    <property type="project" value="InterPro"/>
</dbReference>
<evidence type="ECO:0000256" key="1">
    <source>
        <dbReference type="ARBA" id="ARBA00022723"/>
    </source>
</evidence>
<evidence type="ECO:0000256" key="4">
    <source>
        <dbReference type="ARBA" id="ARBA00023163"/>
    </source>
</evidence>
<keyword evidence="5" id="KW-0539">Nucleus</keyword>
<keyword evidence="2" id="KW-0862">Zinc</keyword>
<dbReference type="InterPro" id="IPR036864">
    <property type="entry name" value="Zn2-C6_fun-type_DNA-bd_sf"/>
</dbReference>
<name>A0A8H4XLW0_9HYPO</name>
<reference evidence="7" key="1">
    <citation type="journal article" date="2020" name="BMC Genomics">
        <title>Correction to: Identification and distribution of gene clusters required for synthesis of sphingolipid metabolism inhibitors in diverse species of the filamentous fungus Fusarium.</title>
        <authorList>
            <person name="Kim H.S."/>
            <person name="Lohmar J.M."/>
            <person name="Busman M."/>
            <person name="Brown D.W."/>
            <person name="Naumann T.A."/>
            <person name="Divon H.H."/>
            <person name="Lysoe E."/>
            <person name="Uhlig S."/>
            <person name="Proctor R.H."/>
        </authorList>
    </citation>
    <scope>NUCLEOTIDE SEQUENCE</scope>
    <source>
        <strain evidence="7">NRRL 22465</strain>
    </source>
</reference>
<evidence type="ECO:0000313" key="8">
    <source>
        <dbReference type="Proteomes" id="UP000635477"/>
    </source>
</evidence>
<evidence type="ECO:0000256" key="3">
    <source>
        <dbReference type="ARBA" id="ARBA00023015"/>
    </source>
</evidence>
<dbReference type="InterPro" id="IPR007219">
    <property type="entry name" value="XnlR_reg_dom"/>
</dbReference>
<evidence type="ECO:0000313" key="7">
    <source>
        <dbReference type="EMBL" id="KAF4980681.1"/>
    </source>
</evidence>
<dbReference type="GO" id="GO:0006351">
    <property type="term" value="P:DNA-templated transcription"/>
    <property type="evidence" value="ECO:0007669"/>
    <property type="project" value="InterPro"/>
</dbReference>
<feature type="domain" description="Zn(2)-C6 fungal-type" evidence="6">
    <location>
        <begin position="67"/>
        <end position="96"/>
    </location>
</feature>
<dbReference type="CDD" id="cd12148">
    <property type="entry name" value="fungal_TF_MHR"/>
    <property type="match status" value="1"/>
</dbReference>
<gene>
    <name evidence="7" type="ORF">FZEAL_3349</name>
</gene>